<feature type="region of interest" description="Disordered" evidence="2">
    <location>
        <begin position="179"/>
        <end position="201"/>
    </location>
</feature>
<comment type="caution">
    <text evidence="3">The sequence shown here is derived from an EMBL/GenBank/DDBJ whole genome shotgun (WGS) entry which is preliminary data.</text>
</comment>
<feature type="coiled-coil region" evidence="1">
    <location>
        <begin position="340"/>
        <end position="421"/>
    </location>
</feature>
<feature type="region of interest" description="Disordered" evidence="2">
    <location>
        <begin position="303"/>
        <end position="324"/>
    </location>
</feature>
<feature type="coiled-coil region" evidence="1">
    <location>
        <begin position="450"/>
        <end position="689"/>
    </location>
</feature>
<dbReference type="PANTHER" id="PTHR34707">
    <property type="entry name" value="VIMENTIN-TYPE INTERMEDIATE FILAMENT-ASSOCIATED COILED-COIL PROTEIN"/>
    <property type="match status" value="1"/>
</dbReference>
<keyword evidence="4" id="KW-1185">Reference proteome</keyword>
<dbReference type="Gene3D" id="1.10.287.1490">
    <property type="match status" value="1"/>
</dbReference>
<feature type="compositionally biased region" description="Polar residues" evidence="2">
    <location>
        <begin position="17"/>
        <end position="35"/>
    </location>
</feature>
<feature type="region of interest" description="Disordered" evidence="2">
    <location>
        <begin position="1"/>
        <end position="41"/>
    </location>
</feature>
<reference evidence="3 4" key="1">
    <citation type="submission" date="2024-02" db="EMBL/GenBank/DDBJ databases">
        <title>De novo assembly and annotation of 12 fungi associated with fruit tree decline syndrome in Ontario, Canada.</title>
        <authorList>
            <person name="Sulman M."/>
            <person name="Ellouze W."/>
            <person name="Ilyukhin E."/>
        </authorList>
    </citation>
    <scope>NUCLEOTIDE SEQUENCE [LARGE SCALE GENOMIC DNA]</scope>
    <source>
        <strain evidence="3 4">M169</strain>
    </source>
</reference>
<name>A0ABR1PJ22_DIAER</name>
<evidence type="ECO:0000256" key="2">
    <source>
        <dbReference type="SAM" id="MobiDB-lite"/>
    </source>
</evidence>
<feature type="compositionally biased region" description="Polar residues" evidence="2">
    <location>
        <begin position="236"/>
        <end position="253"/>
    </location>
</feature>
<evidence type="ECO:0000313" key="3">
    <source>
        <dbReference type="EMBL" id="KAK7738028.1"/>
    </source>
</evidence>
<dbReference type="Proteomes" id="UP001430848">
    <property type="component" value="Unassembled WGS sequence"/>
</dbReference>
<feature type="region of interest" description="Disordered" evidence="2">
    <location>
        <begin position="236"/>
        <end position="255"/>
    </location>
</feature>
<proteinExistence type="predicted"/>
<feature type="compositionally biased region" description="Basic and acidic residues" evidence="2">
    <location>
        <begin position="1"/>
        <end position="15"/>
    </location>
</feature>
<protein>
    <submittedName>
        <fullName evidence="3">Uncharacterized protein</fullName>
    </submittedName>
</protein>
<feature type="compositionally biased region" description="Polar residues" evidence="2">
    <location>
        <begin position="310"/>
        <end position="319"/>
    </location>
</feature>
<sequence length="796" mass="89312">MAPDTRADRETRHNATEPATSAGSHDTVGRTTTSFGPPKEVTVASVWSDISRMSYISPANVGFDPNDPVAPPYERPMAPTPGPGFSPSPRPYFSPSPRIAPAPFNSGFLLSDLLPSEPPSSCDMGTPKNFAHTPVFGPSPPFVPKTRGRAAFQARCETASPSSDTWSRFLRDFTTPDLCEQSAPEEDAPPMAPTTNSPITHEPTTVEQAYASEPATTEQAHINGPATIEQAYASEPATTEQAYASDPATTEQAHASDHVTIEQAHVDAFTNWSLYAVPGNLLADFVSGILKFSQLDKDGNPVFVKDNDTDTSSHQQSSNSHKDVNAVHISQEETRIFVSMDQLRKEIAELQEHDEAMEREADKAHQEKARLELQLQEVRGTCRKASSDSAIGSDSDDDIRRRTQAEKLKRMQKRLDEANTLANSQHVHIDALTAERDELIKECHLAHEHKKVLSEQNQDLIQQIQVVSKENQDMKSQIQEAGHYFINIENEVKQLKSENGLLRQQVGQLYQQNDSLRKTRKSHSDQIKNLQTELEATRGQLGDTIKDNQLLHDDNTQVQAQSETIENLKAELEETRGQLGEANKDIKILVRKNKEIKAQSEMIENLEAELEETRGQLDEATKDIKILVRKNKEIKAQSEHVDNLTTKLEVTYGQLDEASKDIEALERANEEIKAQRDKIEGSYESLQHEFTVIRRKLRDNESTGSDNEDNTIRPAYDLFENMRVLISTSESEVAELQARRTAVVEECEGMNKGYDRHIWEKLEKKRAALDKAISAKNDIIYHQYDLLQGIRRMRRA</sequence>
<gene>
    <name evidence="3" type="ORF">SLS63_002361</name>
</gene>
<dbReference type="PANTHER" id="PTHR34707:SF1">
    <property type="entry name" value="VIMENTIN-TYPE INTERMEDIATE FILAMENT-ASSOCIATED COILED-COIL PROTEIN"/>
    <property type="match status" value="1"/>
</dbReference>
<accession>A0ABR1PJ22</accession>
<keyword evidence="1" id="KW-0175">Coiled coil</keyword>
<dbReference type="EMBL" id="JAKNSF020000006">
    <property type="protein sequence ID" value="KAK7738028.1"/>
    <property type="molecule type" value="Genomic_DNA"/>
</dbReference>
<evidence type="ECO:0000256" key="1">
    <source>
        <dbReference type="SAM" id="Coils"/>
    </source>
</evidence>
<evidence type="ECO:0000313" key="4">
    <source>
        <dbReference type="Proteomes" id="UP001430848"/>
    </source>
</evidence>
<organism evidence="3 4">
    <name type="scientific">Diaporthe eres</name>
    <name type="common">Phomopsis oblonga</name>
    <dbReference type="NCBI Taxonomy" id="83184"/>
    <lineage>
        <taxon>Eukaryota</taxon>
        <taxon>Fungi</taxon>
        <taxon>Dikarya</taxon>
        <taxon>Ascomycota</taxon>
        <taxon>Pezizomycotina</taxon>
        <taxon>Sordariomycetes</taxon>
        <taxon>Sordariomycetidae</taxon>
        <taxon>Diaporthales</taxon>
        <taxon>Diaporthaceae</taxon>
        <taxon>Diaporthe</taxon>
        <taxon>Diaporthe eres species complex</taxon>
    </lineage>
</organism>